<protein>
    <submittedName>
        <fullName evidence="1">Uncharacterized protein</fullName>
    </submittedName>
</protein>
<dbReference type="EMBL" id="BARW01042011">
    <property type="protein sequence ID" value="GAJ19598.1"/>
    <property type="molecule type" value="Genomic_DNA"/>
</dbReference>
<evidence type="ECO:0000313" key="1">
    <source>
        <dbReference type="EMBL" id="GAJ19598.1"/>
    </source>
</evidence>
<name>X1UQ47_9ZZZZ</name>
<accession>X1UQ47</accession>
<comment type="caution">
    <text evidence="1">The sequence shown here is derived from an EMBL/GenBank/DDBJ whole genome shotgun (WGS) entry which is preliminary data.</text>
</comment>
<reference evidence="1" key="1">
    <citation type="journal article" date="2014" name="Front. Microbiol.">
        <title>High frequency of phylogenetically diverse reductive dehalogenase-homologous genes in deep subseafloor sedimentary metagenomes.</title>
        <authorList>
            <person name="Kawai M."/>
            <person name="Futagami T."/>
            <person name="Toyoda A."/>
            <person name="Takaki Y."/>
            <person name="Nishi S."/>
            <person name="Hori S."/>
            <person name="Arai W."/>
            <person name="Tsubouchi T."/>
            <person name="Morono Y."/>
            <person name="Uchiyama I."/>
            <person name="Ito T."/>
            <person name="Fujiyama A."/>
            <person name="Inagaki F."/>
            <person name="Takami H."/>
        </authorList>
    </citation>
    <scope>NUCLEOTIDE SEQUENCE</scope>
    <source>
        <strain evidence="1">Expedition CK06-06</strain>
    </source>
</reference>
<feature type="non-terminal residue" evidence="1">
    <location>
        <position position="1"/>
    </location>
</feature>
<organism evidence="1">
    <name type="scientific">marine sediment metagenome</name>
    <dbReference type="NCBI Taxonomy" id="412755"/>
    <lineage>
        <taxon>unclassified sequences</taxon>
        <taxon>metagenomes</taxon>
        <taxon>ecological metagenomes</taxon>
    </lineage>
</organism>
<sequence length="78" mass="8907">DSTFIDKAVEFVGTEVKGEKILAVAGYYIDNDGNYRLDETNVPLWRKEHWNNIIAMNQAFDQTIGKSPRLKLTPFVFG</sequence>
<dbReference type="AlphaFoldDB" id="X1UQ47"/>
<gene>
    <name evidence="1" type="ORF">S12H4_62544</name>
</gene>
<proteinExistence type="predicted"/>
<feature type="non-terminal residue" evidence="1">
    <location>
        <position position="78"/>
    </location>
</feature>